<evidence type="ECO:0000256" key="5">
    <source>
        <dbReference type="ARBA" id="ARBA00023128"/>
    </source>
</evidence>
<evidence type="ECO:0000256" key="2">
    <source>
        <dbReference type="ARBA" id="ARBA00005891"/>
    </source>
</evidence>
<keyword evidence="5 7" id="KW-0496">Mitochondrion</keyword>
<evidence type="ECO:0000256" key="7">
    <source>
        <dbReference type="RuleBase" id="RU364114"/>
    </source>
</evidence>
<comment type="function">
    <text evidence="7">Arginine methyltransferase involved in the assembly or stability of mitochondrial NADH:ubiquinone oxidoreductase complex (complex I).</text>
</comment>
<comment type="subcellular location">
    <subcellularLocation>
        <location evidence="1 7">Mitochondrion</location>
    </subcellularLocation>
</comment>
<name>A0ABM4CG55_HYDVU</name>
<sequence>MNFIICYTCHKKFFNNYRINLFMNLLRGRNLNFLADKILLQIRLQCKSVHTCLFDHLKSQIKIVGPMTVANYMKEALTNPKWGYYMTNDVFGAKGDFTTSPEISQMFGELIGIWFVAQWIQIGKPCGVQLVELGPGRGTLMADILRVMKQFPETLSNFEVNFVEVSEKMISLQKKNLGIPHGKKDFCITPSGTKVSWFTHVQDVPKGLTFYLAHEFFDALPVHLFKKVGGKYHELLVGLNRSENELQLVTAPGPSPVARTFLNSETNADECEVCPEAAVVMSYISENISTYGGCAMIIDYGESDSQRFSLRGYKNHVLVDNIFKNPGSCDITANVDFGFLKRCIRGEVHHYGPITQRSFLLQMGIQQRLKVLLNTATSEQARNLISSLDYLISPEKMGEKFKCFALTNLSSPVPPCFT</sequence>
<organism evidence="8 9">
    <name type="scientific">Hydra vulgaris</name>
    <name type="common">Hydra</name>
    <name type="synonym">Hydra attenuata</name>
    <dbReference type="NCBI Taxonomy" id="6087"/>
    <lineage>
        <taxon>Eukaryota</taxon>
        <taxon>Metazoa</taxon>
        <taxon>Cnidaria</taxon>
        <taxon>Hydrozoa</taxon>
        <taxon>Hydroidolina</taxon>
        <taxon>Anthoathecata</taxon>
        <taxon>Aplanulata</taxon>
        <taxon>Hydridae</taxon>
        <taxon>Hydra</taxon>
    </lineage>
</organism>
<dbReference type="InterPro" id="IPR029063">
    <property type="entry name" value="SAM-dependent_MTases_sf"/>
</dbReference>
<dbReference type="Proteomes" id="UP001652625">
    <property type="component" value="Chromosome 09"/>
</dbReference>
<dbReference type="Pfam" id="PF02636">
    <property type="entry name" value="Methyltransf_28"/>
    <property type="match status" value="1"/>
</dbReference>
<dbReference type="RefSeq" id="XP_065660694.1">
    <property type="nucleotide sequence ID" value="XM_065804622.1"/>
</dbReference>
<comment type="similarity">
    <text evidence="2 7">Belongs to the NDUFAF7 family.</text>
</comment>
<accession>A0ABM4CG55</accession>
<dbReference type="PANTHER" id="PTHR12049">
    <property type="entry name" value="PROTEIN ARGININE METHYLTRANSFERASE NDUFAF7, MITOCHONDRIAL"/>
    <property type="match status" value="1"/>
</dbReference>
<protein>
    <recommendedName>
        <fullName evidence="7">Protein arginine methyltransferase NDUFAF7</fullName>
        <ecNumber evidence="7">2.1.1.320</ecNumber>
    </recommendedName>
</protein>
<dbReference type="InterPro" id="IPR038375">
    <property type="entry name" value="NDUFAF7_sf"/>
</dbReference>
<dbReference type="SUPFAM" id="SSF53335">
    <property type="entry name" value="S-adenosyl-L-methionine-dependent methyltransferases"/>
    <property type="match status" value="1"/>
</dbReference>
<dbReference type="GO" id="GO:0032259">
    <property type="term" value="P:methylation"/>
    <property type="evidence" value="ECO:0007669"/>
    <property type="project" value="UniProtKB-KW"/>
</dbReference>
<proteinExistence type="inferred from homology"/>
<evidence type="ECO:0000256" key="4">
    <source>
        <dbReference type="ARBA" id="ARBA00022679"/>
    </source>
</evidence>
<evidence type="ECO:0000256" key="3">
    <source>
        <dbReference type="ARBA" id="ARBA00022603"/>
    </source>
</evidence>
<dbReference type="GO" id="GO:0008168">
    <property type="term" value="F:methyltransferase activity"/>
    <property type="evidence" value="ECO:0007669"/>
    <property type="project" value="UniProtKB-KW"/>
</dbReference>
<gene>
    <name evidence="9" type="primary">LOC100202861</name>
</gene>
<dbReference type="Gene3D" id="3.40.50.12710">
    <property type="match status" value="1"/>
</dbReference>
<evidence type="ECO:0000313" key="8">
    <source>
        <dbReference type="Proteomes" id="UP001652625"/>
    </source>
</evidence>
<evidence type="ECO:0000313" key="9">
    <source>
        <dbReference type="RefSeq" id="XP_065660694.1"/>
    </source>
</evidence>
<dbReference type="InterPro" id="IPR003788">
    <property type="entry name" value="NDUFAF7"/>
</dbReference>
<evidence type="ECO:0000256" key="6">
    <source>
        <dbReference type="ARBA" id="ARBA00048612"/>
    </source>
</evidence>
<dbReference type="EC" id="2.1.1.320" evidence="7"/>
<keyword evidence="4 7" id="KW-0808">Transferase</keyword>
<dbReference type="GeneID" id="100202861"/>
<comment type="catalytic activity">
    <reaction evidence="6 7">
        <text>L-arginyl-[protein] + 2 S-adenosyl-L-methionine = N(omega),N(omega)'-dimethyl-L-arginyl-[protein] + 2 S-adenosyl-L-homocysteine + 2 H(+)</text>
        <dbReference type="Rhea" id="RHEA:48108"/>
        <dbReference type="Rhea" id="RHEA-COMP:10532"/>
        <dbReference type="Rhea" id="RHEA-COMP:11992"/>
        <dbReference type="ChEBI" id="CHEBI:15378"/>
        <dbReference type="ChEBI" id="CHEBI:29965"/>
        <dbReference type="ChEBI" id="CHEBI:57856"/>
        <dbReference type="ChEBI" id="CHEBI:59789"/>
        <dbReference type="ChEBI" id="CHEBI:88221"/>
        <dbReference type="EC" id="2.1.1.320"/>
    </reaction>
</comment>
<keyword evidence="3 7" id="KW-0489">Methyltransferase</keyword>
<dbReference type="PANTHER" id="PTHR12049:SF7">
    <property type="entry name" value="PROTEIN ARGININE METHYLTRANSFERASE NDUFAF7, MITOCHONDRIAL"/>
    <property type="match status" value="1"/>
</dbReference>
<keyword evidence="8" id="KW-1185">Reference proteome</keyword>
<reference evidence="9" key="1">
    <citation type="submission" date="2025-08" db="UniProtKB">
        <authorList>
            <consortium name="RefSeq"/>
        </authorList>
    </citation>
    <scope>IDENTIFICATION</scope>
</reference>
<evidence type="ECO:0000256" key="1">
    <source>
        <dbReference type="ARBA" id="ARBA00004173"/>
    </source>
</evidence>